<keyword evidence="2 7" id="KW-0813">Transport</keyword>
<dbReference type="SUPFAM" id="SSF161098">
    <property type="entry name" value="MetI-like"/>
    <property type="match status" value="1"/>
</dbReference>
<feature type="transmembrane region" description="Helical" evidence="7">
    <location>
        <begin position="208"/>
        <end position="228"/>
    </location>
</feature>
<feature type="transmembrane region" description="Helical" evidence="7">
    <location>
        <begin position="127"/>
        <end position="147"/>
    </location>
</feature>
<dbReference type="PANTHER" id="PTHR30151">
    <property type="entry name" value="ALKANE SULFONATE ABC TRANSPORTER-RELATED, MEMBRANE SUBUNIT"/>
    <property type="match status" value="1"/>
</dbReference>
<dbReference type="AlphaFoldDB" id="A0A846XES5"/>
<name>A0A846XES5_9NOCA</name>
<feature type="transmembrane region" description="Helical" evidence="7">
    <location>
        <begin position="248"/>
        <end position="267"/>
    </location>
</feature>
<reference evidence="9 10" key="1">
    <citation type="submission" date="2020-04" db="EMBL/GenBank/DDBJ databases">
        <title>MicrobeNet Type strains.</title>
        <authorList>
            <person name="Nicholson A.C."/>
        </authorList>
    </citation>
    <scope>NUCLEOTIDE SEQUENCE [LARGE SCALE GENOMIC DNA]</scope>
    <source>
        <strain evidence="9 10">DSM 45078</strain>
    </source>
</reference>
<dbReference type="GO" id="GO:0005886">
    <property type="term" value="C:plasma membrane"/>
    <property type="evidence" value="ECO:0007669"/>
    <property type="project" value="UniProtKB-SubCell"/>
</dbReference>
<evidence type="ECO:0000313" key="9">
    <source>
        <dbReference type="EMBL" id="NKY33113.1"/>
    </source>
</evidence>
<feature type="domain" description="ABC transmembrane type-1" evidence="8">
    <location>
        <begin position="87"/>
        <end position="267"/>
    </location>
</feature>
<dbReference type="Gene3D" id="1.10.3720.10">
    <property type="entry name" value="MetI-like"/>
    <property type="match status" value="1"/>
</dbReference>
<dbReference type="GO" id="GO:0055085">
    <property type="term" value="P:transmembrane transport"/>
    <property type="evidence" value="ECO:0007669"/>
    <property type="project" value="InterPro"/>
</dbReference>
<evidence type="ECO:0000256" key="3">
    <source>
        <dbReference type="ARBA" id="ARBA00022475"/>
    </source>
</evidence>
<dbReference type="CDD" id="cd06261">
    <property type="entry name" value="TM_PBP2"/>
    <property type="match status" value="1"/>
</dbReference>
<dbReference type="PROSITE" id="PS50928">
    <property type="entry name" value="ABC_TM1"/>
    <property type="match status" value="1"/>
</dbReference>
<evidence type="ECO:0000256" key="7">
    <source>
        <dbReference type="RuleBase" id="RU363032"/>
    </source>
</evidence>
<feature type="transmembrane region" description="Helical" evidence="7">
    <location>
        <begin position="94"/>
        <end position="115"/>
    </location>
</feature>
<keyword evidence="4 7" id="KW-0812">Transmembrane</keyword>
<evidence type="ECO:0000256" key="1">
    <source>
        <dbReference type="ARBA" id="ARBA00004651"/>
    </source>
</evidence>
<gene>
    <name evidence="9" type="ORF">HGA13_08540</name>
</gene>
<keyword evidence="3" id="KW-1003">Cell membrane</keyword>
<feature type="transmembrane region" description="Helical" evidence="7">
    <location>
        <begin position="36"/>
        <end position="53"/>
    </location>
</feature>
<accession>A0A846XES5</accession>
<organism evidence="9 10">
    <name type="scientific">Nocardia speluncae</name>
    <dbReference type="NCBI Taxonomy" id="419477"/>
    <lineage>
        <taxon>Bacteria</taxon>
        <taxon>Bacillati</taxon>
        <taxon>Actinomycetota</taxon>
        <taxon>Actinomycetes</taxon>
        <taxon>Mycobacteriales</taxon>
        <taxon>Nocardiaceae</taxon>
        <taxon>Nocardia</taxon>
    </lineage>
</organism>
<dbReference type="InterPro" id="IPR000515">
    <property type="entry name" value="MetI-like"/>
</dbReference>
<dbReference type="EMBL" id="JAAXOO010000002">
    <property type="protein sequence ID" value="NKY33113.1"/>
    <property type="molecule type" value="Genomic_DNA"/>
</dbReference>
<keyword evidence="6 7" id="KW-0472">Membrane</keyword>
<evidence type="ECO:0000313" key="10">
    <source>
        <dbReference type="Proteomes" id="UP000565715"/>
    </source>
</evidence>
<evidence type="ECO:0000256" key="4">
    <source>
        <dbReference type="ARBA" id="ARBA00022692"/>
    </source>
</evidence>
<keyword evidence="10" id="KW-1185">Reference proteome</keyword>
<evidence type="ECO:0000256" key="2">
    <source>
        <dbReference type="ARBA" id="ARBA00022448"/>
    </source>
</evidence>
<dbReference type="Proteomes" id="UP000565715">
    <property type="component" value="Unassembled WGS sequence"/>
</dbReference>
<comment type="caution">
    <text evidence="9">The sequence shown here is derived from an EMBL/GenBank/DDBJ whole genome shotgun (WGS) entry which is preliminary data.</text>
</comment>
<protein>
    <submittedName>
        <fullName evidence="9">ABC transporter permease</fullName>
    </submittedName>
</protein>
<dbReference type="Pfam" id="PF00528">
    <property type="entry name" value="BPD_transp_1"/>
    <property type="match status" value="1"/>
</dbReference>
<keyword evidence="5 7" id="KW-1133">Transmembrane helix</keyword>
<evidence type="ECO:0000256" key="6">
    <source>
        <dbReference type="ARBA" id="ARBA00023136"/>
    </source>
</evidence>
<evidence type="ECO:0000256" key="5">
    <source>
        <dbReference type="ARBA" id="ARBA00022989"/>
    </source>
</evidence>
<dbReference type="RefSeq" id="WP_068040432.1">
    <property type="nucleotide sequence ID" value="NZ_JAAXOO010000002.1"/>
</dbReference>
<proteinExistence type="inferred from homology"/>
<comment type="similarity">
    <text evidence="7">Belongs to the binding-protein-dependent transport system permease family.</text>
</comment>
<feature type="transmembrane region" description="Helical" evidence="7">
    <location>
        <begin position="153"/>
        <end position="173"/>
    </location>
</feature>
<sequence>MSEISKSSTDRVLVRLPGRAEINSAGAIRRRRGIDAALAIGFPVLLLALWQLSSTMGLIDSRLYPAPTDIIRDAWGLIVDGTLWPDIQVTTMRVFYGFVIGAFAGIVVGLVMGSIRWIRKMLESTLDALYVVPKLALLPILLNIFGLGEGPKIALVATTVFFFVWISTMSAVISVPEGYREAAQCFGANRWDMFRHVLMPASLPQIFVAMRVGAGIAFLVIVAAEFIVGTDGLGYLIFNSRALFLNGHMFVGIVVVAIGGVIFTEIVRFIGRRLTKWAPHDGAATNA</sequence>
<dbReference type="PANTHER" id="PTHR30151:SF0">
    <property type="entry name" value="ABC TRANSPORTER PERMEASE PROTEIN MJ0413-RELATED"/>
    <property type="match status" value="1"/>
</dbReference>
<comment type="subcellular location">
    <subcellularLocation>
        <location evidence="1 7">Cell membrane</location>
        <topology evidence="1 7">Multi-pass membrane protein</topology>
    </subcellularLocation>
</comment>
<dbReference type="InterPro" id="IPR035906">
    <property type="entry name" value="MetI-like_sf"/>
</dbReference>
<evidence type="ECO:0000259" key="8">
    <source>
        <dbReference type="PROSITE" id="PS50928"/>
    </source>
</evidence>